<dbReference type="AlphaFoldDB" id="A0A9P0F098"/>
<evidence type="ECO:0000313" key="2">
    <source>
        <dbReference type="EMBL" id="CAH0386464.1"/>
    </source>
</evidence>
<reference evidence="2" key="1">
    <citation type="submission" date="2021-12" db="EMBL/GenBank/DDBJ databases">
        <authorList>
            <person name="King R."/>
        </authorList>
    </citation>
    <scope>NUCLEOTIDE SEQUENCE</scope>
</reference>
<gene>
    <name evidence="2" type="ORF">BEMITA_LOCUS5581</name>
</gene>
<evidence type="ECO:0000256" key="1">
    <source>
        <dbReference type="SAM" id="SignalP"/>
    </source>
</evidence>
<feature type="chain" id="PRO_5040235260" evidence="1">
    <location>
        <begin position="26"/>
        <end position="112"/>
    </location>
</feature>
<dbReference type="Proteomes" id="UP001152759">
    <property type="component" value="Chromosome 3"/>
</dbReference>
<name>A0A9P0F098_BEMTA</name>
<feature type="signal peptide" evidence="1">
    <location>
        <begin position="1"/>
        <end position="25"/>
    </location>
</feature>
<evidence type="ECO:0000313" key="3">
    <source>
        <dbReference type="Proteomes" id="UP001152759"/>
    </source>
</evidence>
<keyword evidence="1" id="KW-0732">Signal</keyword>
<accession>A0A9P0F098</accession>
<keyword evidence="3" id="KW-1185">Reference proteome</keyword>
<sequence>MKMGRFLTPTATALLLMAIFGLSNCWELDIWTENRYGGDHTTLSGDSSSCRDLHGHFDNNVSSLKVKSGGVNGYLDHGCKIFALVFTEGGTYDDFSNREFNNLISSFGYGSN</sequence>
<protein>
    <submittedName>
        <fullName evidence="2">Uncharacterized protein</fullName>
    </submittedName>
</protein>
<organism evidence="2 3">
    <name type="scientific">Bemisia tabaci</name>
    <name type="common">Sweetpotato whitefly</name>
    <name type="synonym">Aleurodes tabaci</name>
    <dbReference type="NCBI Taxonomy" id="7038"/>
    <lineage>
        <taxon>Eukaryota</taxon>
        <taxon>Metazoa</taxon>
        <taxon>Ecdysozoa</taxon>
        <taxon>Arthropoda</taxon>
        <taxon>Hexapoda</taxon>
        <taxon>Insecta</taxon>
        <taxon>Pterygota</taxon>
        <taxon>Neoptera</taxon>
        <taxon>Paraneoptera</taxon>
        <taxon>Hemiptera</taxon>
        <taxon>Sternorrhyncha</taxon>
        <taxon>Aleyrodoidea</taxon>
        <taxon>Aleyrodidae</taxon>
        <taxon>Aleyrodinae</taxon>
        <taxon>Bemisia</taxon>
    </lineage>
</organism>
<dbReference type="SUPFAM" id="SSF49695">
    <property type="entry name" value="gamma-Crystallin-like"/>
    <property type="match status" value="1"/>
</dbReference>
<dbReference type="EMBL" id="OU963864">
    <property type="protein sequence ID" value="CAH0386464.1"/>
    <property type="molecule type" value="Genomic_DNA"/>
</dbReference>
<proteinExistence type="predicted"/>
<dbReference type="InterPro" id="IPR011024">
    <property type="entry name" value="G_crystallin-like"/>
</dbReference>
<dbReference type="Gene3D" id="2.60.20.10">
    <property type="entry name" value="Crystallins"/>
    <property type="match status" value="1"/>
</dbReference>